<name>A0A2P2PCS8_RHIMU</name>
<accession>A0A2P2PCS8</accession>
<dbReference type="EMBL" id="GGEC01071947">
    <property type="protein sequence ID" value="MBX52431.1"/>
    <property type="molecule type" value="Transcribed_RNA"/>
</dbReference>
<protein>
    <submittedName>
        <fullName evidence="1">Armadillo/beta-catenin repeat family protein</fullName>
    </submittedName>
</protein>
<organism evidence="1">
    <name type="scientific">Rhizophora mucronata</name>
    <name type="common">Asiatic mangrove</name>
    <dbReference type="NCBI Taxonomy" id="61149"/>
    <lineage>
        <taxon>Eukaryota</taxon>
        <taxon>Viridiplantae</taxon>
        <taxon>Streptophyta</taxon>
        <taxon>Embryophyta</taxon>
        <taxon>Tracheophyta</taxon>
        <taxon>Spermatophyta</taxon>
        <taxon>Magnoliopsida</taxon>
        <taxon>eudicotyledons</taxon>
        <taxon>Gunneridae</taxon>
        <taxon>Pentapetalae</taxon>
        <taxon>rosids</taxon>
        <taxon>fabids</taxon>
        <taxon>Malpighiales</taxon>
        <taxon>Rhizophoraceae</taxon>
        <taxon>Rhizophora</taxon>
    </lineage>
</organism>
<evidence type="ECO:0000313" key="1">
    <source>
        <dbReference type="EMBL" id="MBX52431.1"/>
    </source>
</evidence>
<proteinExistence type="predicted"/>
<sequence>MKMPRNRLILNQQPQLARLCAIIKQYFRSVQKHIKLLKTNQRRG</sequence>
<dbReference type="AlphaFoldDB" id="A0A2P2PCS8"/>
<reference evidence="1" key="1">
    <citation type="submission" date="2018-02" db="EMBL/GenBank/DDBJ databases">
        <title>Rhizophora mucronata_Transcriptome.</title>
        <authorList>
            <person name="Meera S.P."/>
            <person name="Sreeshan A."/>
            <person name="Augustine A."/>
        </authorList>
    </citation>
    <scope>NUCLEOTIDE SEQUENCE</scope>
    <source>
        <tissue evidence="1">Leaf</tissue>
    </source>
</reference>